<feature type="region of interest" description="Disordered" evidence="1">
    <location>
        <begin position="353"/>
        <end position="382"/>
    </location>
</feature>
<dbReference type="AlphaFoldDB" id="A0A9P3PZR1"/>
<dbReference type="EMBL" id="BRPK01000017">
    <property type="protein sequence ID" value="GLB44474.1"/>
    <property type="molecule type" value="Genomic_DNA"/>
</dbReference>
<evidence type="ECO:0000313" key="3">
    <source>
        <dbReference type="EMBL" id="GLB44474.1"/>
    </source>
</evidence>
<sequence>MPISTLLEYSLPVTAVELCVVWMTVHYILEPYAMPKVFGPTYTEMDIVARRSLTNHVVSFFLKVLCCCGAYAVIEVFIVKRPLDAPVQALHGPHRTITIGDFLAFCYLTVPTIYIFEIIYRANISLVSSIHHVGAITINIMGIIIVLSHGQNGFLAETEFKLILIYGVFEMLFEVFPHVAVILYRLRRDEPAFLRKIFLIASCGIFTGTLLEQVAIGMFYHQIWKRFPTSYKVVGLILHVCFMAAQIHGGRVCLQIAQKMAEEAKAKAQDPEKGELTAGSEVSSLTEVDEDEAVMEPQQVARVPIIIMEGPGANKGMKMGGAAHAATTRTSLDMGIPRDGVVSDADYVREPDRRAARNLKETSREELLDHSSSDKWTGGLAS</sequence>
<gene>
    <name evidence="3" type="ORF">LshimejAT787_1701010</name>
</gene>
<dbReference type="Proteomes" id="UP001063166">
    <property type="component" value="Unassembled WGS sequence"/>
</dbReference>
<organism evidence="3 4">
    <name type="scientific">Lyophyllum shimeji</name>
    <name type="common">Hon-shimeji</name>
    <name type="synonym">Tricholoma shimeji</name>
    <dbReference type="NCBI Taxonomy" id="47721"/>
    <lineage>
        <taxon>Eukaryota</taxon>
        <taxon>Fungi</taxon>
        <taxon>Dikarya</taxon>
        <taxon>Basidiomycota</taxon>
        <taxon>Agaricomycotina</taxon>
        <taxon>Agaricomycetes</taxon>
        <taxon>Agaricomycetidae</taxon>
        <taxon>Agaricales</taxon>
        <taxon>Tricholomatineae</taxon>
        <taxon>Lyophyllaceae</taxon>
        <taxon>Lyophyllum</taxon>
    </lineage>
</organism>
<feature type="compositionally biased region" description="Basic and acidic residues" evidence="1">
    <location>
        <begin position="353"/>
        <end position="373"/>
    </location>
</feature>
<protein>
    <submittedName>
        <fullName evidence="3">Uncharacterized protein</fullName>
    </submittedName>
</protein>
<proteinExistence type="predicted"/>
<comment type="caution">
    <text evidence="3">The sequence shown here is derived from an EMBL/GenBank/DDBJ whole genome shotgun (WGS) entry which is preliminary data.</text>
</comment>
<keyword evidence="4" id="KW-1185">Reference proteome</keyword>
<feature type="transmembrane region" description="Helical" evidence="2">
    <location>
        <begin position="163"/>
        <end position="186"/>
    </location>
</feature>
<evidence type="ECO:0000313" key="4">
    <source>
        <dbReference type="Proteomes" id="UP001063166"/>
    </source>
</evidence>
<reference evidence="3" key="1">
    <citation type="submission" date="2022-07" db="EMBL/GenBank/DDBJ databases">
        <title>The genome of Lyophyllum shimeji provides insight into the initial evolution of ectomycorrhizal fungal genome.</title>
        <authorList>
            <person name="Kobayashi Y."/>
            <person name="Shibata T."/>
            <person name="Hirakawa H."/>
            <person name="Shigenobu S."/>
            <person name="Nishiyama T."/>
            <person name="Yamada A."/>
            <person name="Hasebe M."/>
            <person name="Kawaguchi M."/>
        </authorList>
    </citation>
    <scope>NUCLEOTIDE SEQUENCE</scope>
    <source>
        <strain evidence="3">AT787</strain>
    </source>
</reference>
<feature type="transmembrane region" description="Helical" evidence="2">
    <location>
        <begin position="99"/>
        <end position="120"/>
    </location>
</feature>
<accession>A0A9P3PZR1</accession>
<feature type="compositionally biased region" description="Basic and acidic residues" evidence="1">
    <location>
        <begin position="266"/>
        <end position="275"/>
    </location>
</feature>
<keyword evidence="2" id="KW-1133">Transmembrane helix</keyword>
<dbReference type="OrthoDB" id="10010954at2759"/>
<feature type="transmembrane region" description="Helical" evidence="2">
    <location>
        <begin position="60"/>
        <end position="79"/>
    </location>
</feature>
<feature type="transmembrane region" description="Helical" evidence="2">
    <location>
        <begin position="198"/>
        <end position="221"/>
    </location>
</feature>
<keyword evidence="2" id="KW-0472">Membrane</keyword>
<feature type="transmembrane region" description="Helical" evidence="2">
    <location>
        <begin position="132"/>
        <end position="151"/>
    </location>
</feature>
<feature type="transmembrane region" description="Helical" evidence="2">
    <location>
        <begin position="6"/>
        <end position="29"/>
    </location>
</feature>
<name>A0A9P3PZR1_LYOSH</name>
<feature type="region of interest" description="Disordered" evidence="1">
    <location>
        <begin position="266"/>
        <end position="290"/>
    </location>
</feature>
<keyword evidence="2" id="KW-0812">Transmembrane</keyword>
<evidence type="ECO:0000256" key="2">
    <source>
        <dbReference type="SAM" id="Phobius"/>
    </source>
</evidence>
<evidence type="ECO:0000256" key="1">
    <source>
        <dbReference type="SAM" id="MobiDB-lite"/>
    </source>
</evidence>